<evidence type="ECO:0000256" key="1">
    <source>
        <dbReference type="SAM" id="Coils"/>
    </source>
</evidence>
<proteinExistence type="predicted"/>
<gene>
    <name evidence="2" type="ORF">XYCOK13_06920</name>
</gene>
<feature type="coiled-coil region" evidence="1">
    <location>
        <begin position="9"/>
        <end position="54"/>
    </location>
</feature>
<name>A0A8J4H375_9BACL</name>
<dbReference type="EMBL" id="BOVK01000007">
    <property type="protein sequence ID" value="GIQ67868.1"/>
    <property type="molecule type" value="Genomic_DNA"/>
</dbReference>
<comment type="caution">
    <text evidence="2">The sequence shown here is derived from an EMBL/GenBank/DDBJ whole genome shotgun (WGS) entry which is preliminary data.</text>
</comment>
<dbReference type="Proteomes" id="UP000677918">
    <property type="component" value="Unassembled WGS sequence"/>
</dbReference>
<protein>
    <submittedName>
        <fullName evidence="2">Uncharacterized protein</fullName>
    </submittedName>
</protein>
<dbReference type="AlphaFoldDB" id="A0A8J4H375"/>
<organism evidence="2 3">
    <name type="scientific">Xylanibacillus composti</name>
    <dbReference type="NCBI Taxonomy" id="1572762"/>
    <lineage>
        <taxon>Bacteria</taxon>
        <taxon>Bacillati</taxon>
        <taxon>Bacillota</taxon>
        <taxon>Bacilli</taxon>
        <taxon>Bacillales</taxon>
        <taxon>Paenibacillaceae</taxon>
        <taxon>Xylanibacillus</taxon>
    </lineage>
</organism>
<dbReference type="RefSeq" id="WP_213410510.1">
    <property type="nucleotide sequence ID" value="NZ_BOVK01000007.1"/>
</dbReference>
<sequence length="126" mass="14436">MNPGAFEWLQQYRWHIQQVQERCERLCKQLEEQEERMRKHEEELETRLQHLEGKLELLKPVHIETINYKVQELHVRELSGTLVAGLSALADGEAVKKWLGEEGGGEVQLADLESATQPPTHEGSGA</sequence>
<keyword evidence="1" id="KW-0175">Coiled coil</keyword>
<keyword evidence="3" id="KW-1185">Reference proteome</keyword>
<evidence type="ECO:0000313" key="2">
    <source>
        <dbReference type="EMBL" id="GIQ67868.1"/>
    </source>
</evidence>
<accession>A0A8J4H375</accession>
<evidence type="ECO:0000313" key="3">
    <source>
        <dbReference type="Proteomes" id="UP000677918"/>
    </source>
</evidence>
<reference evidence="2" key="1">
    <citation type="submission" date="2021-04" db="EMBL/GenBank/DDBJ databases">
        <title>Draft genome sequence of Xylanibacillus composti strain K13.</title>
        <authorList>
            <person name="Uke A."/>
            <person name="Chhe C."/>
            <person name="Baramee S."/>
            <person name="Kosugi A."/>
        </authorList>
    </citation>
    <scope>NUCLEOTIDE SEQUENCE</scope>
    <source>
        <strain evidence="2">K13</strain>
    </source>
</reference>